<keyword evidence="3 4" id="KW-0720">Serine protease</keyword>
<evidence type="ECO:0000256" key="1">
    <source>
        <dbReference type="ARBA" id="ARBA00022670"/>
    </source>
</evidence>
<feature type="domain" description="Peptidase S8/S53" evidence="6">
    <location>
        <begin position="136"/>
        <end position="297"/>
    </location>
</feature>
<feature type="active site" description="Charge relay system" evidence="4">
    <location>
        <position position="80"/>
    </location>
</feature>
<dbReference type="AlphaFoldDB" id="A0A1Y0ECN2"/>
<evidence type="ECO:0000256" key="3">
    <source>
        <dbReference type="ARBA" id="ARBA00022825"/>
    </source>
</evidence>
<sequence length="323" mass="33374">MTAKSPFSITGRICLAVTGLALLSACMGGGAAQSTMPPAGGAAGVTGSNAGVYYSWIQPEIQAAWDQGYLGQGAQITIIDDFTSGDKTFGRLTDERQRLRHGEWVDLQTALMAPDATRVTQDFTATQSVQLGAGMLNVLNLSYGMFAPSGLSDAQIDWTARESSVIDHAENGAAVVVKSAGNHAIAMGGVNSSGEVDYLDRALIGADTAIFVGALVGHGTEANPVSLASFSNFAGSDPVVQNQYLAVGLRSDLTSLNGTSFAAPIVSGYAAVLGSKFTTATPRQITSQLLQSARTDTILNYDPALHGRGEASIARALAPASIR</sequence>
<reference evidence="7 8" key="1">
    <citation type="submission" date="2017-05" db="EMBL/GenBank/DDBJ databases">
        <title>Genome Sequence of Loktanella vestfoldensis Strain SMR4r Isolated from a Culture of the Diatom Skeletonema marinoi.</title>
        <authorList>
            <person name="Topel M."/>
            <person name="Pinder M.I.M."/>
            <person name="Johansson O.N."/>
            <person name="Kourtchenko O."/>
            <person name="Godhe A."/>
            <person name="Clarke A.K."/>
        </authorList>
    </citation>
    <scope>NUCLEOTIDE SEQUENCE [LARGE SCALE GENOMIC DNA]</scope>
    <source>
        <strain evidence="7 8">SMR4r</strain>
    </source>
</reference>
<dbReference type="InterPro" id="IPR036852">
    <property type="entry name" value="Peptidase_S8/S53_dom_sf"/>
</dbReference>
<protein>
    <submittedName>
        <fullName evidence="7">Subtilase family protein</fullName>
    </submittedName>
</protein>
<organism evidence="7 8">
    <name type="scientific">Yoonia vestfoldensis</name>
    <dbReference type="NCBI Taxonomy" id="245188"/>
    <lineage>
        <taxon>Bacteria</taxon>
        <taxon>Pseudomonadati</taxon>
        <taxon>Pseudomonadota</taxon>
        <taxon>Alphaproteobacteria</taxon>
        <taxon>Rhodobacterales</taxon>
        <taxon>Paracoccaceae</taxon>
        <taxon>Yoonia</taxon>
    </lineage>
</organism>
<gene>
    <name evidence="7" type="ORF">LOKVESSMR4R_01838</name>
</gene>
<evidence type="ECO:0000256" key="4">
    <source>
        <dbReference type="PROSITE-ProRule" id="PRU01240"/>
    </source>
</evidence>
<name>A0A1Y0ECN2_9RHOB</name>
<feature type="active site" description="Charge relay system" evidence="4">
    <location>
        <position position="101"/>
    </location>
</feature>
<dbReference type="RefSeq" id="WP_237331944.1">
    <property type="nucleotide sequence ID" value="NZ_CP021431.1"/>
</dbReference>
<dbReference type="PROSITE" id="PS51892">
    <property type="entry name" value="SUBTILASE"/>
    <property type="match status" value="1"/>
</dbReference>
<dbReference type="SUPFAM" id="SSF52743">
    <property type="entry name" value="Subtilisin-like"/>
    <property type="match status" value="1"/>
</dbReference>
<evidence type="ECO:0000256" key="2">
    <source>
        <dbReference type="ARBA" id="ARBA00022801"/>
    </source>
</evidence>
<accession>A0A1Y0ECN2</accession>
<evidence type="ECO:0000259" key="6">
    <source>
        <dbReference type="Pfam" id="PF00082"/>
    </source>
</evidence>
<dbReference type="PROSITE" id="PS51257">
    <property type="entry name" value="PROKAR_LIPOPROTEIN"/>
    <property type="match status" value="1"/>
</dbReference>
<evidence type="ECO:0000256" key="5">
    <source>
        <dbReference type="SAM" id="SignalP"/>
    </source>
</evidence>
<feature type="chain" id="PRO_5013072944" evidence="5">
    <location>
        <begin position="32"/>
        <end position="323"/>
    </location>
</feature>
<keyword evidence="2 4" id="KW-0378">Hydrolase</keyword>
<comment type="similarity">
    <text evidence="4">Belongs to the peptidase S8 family.</text>
</comment>
<dbReference type="PROSITE" id="PS00138">
    <property type="entry name" value="SUBTILASE_SER"/>
    <property type="match status" value="1"/>
</dbReference>
<dbReference type="InterPro" id="IPR000209">
    <property type="entry name" value="Peptidase_S8/S53_dom"/>
</dbReference>
<dbReference type="InterPro" id="IPR023828">
    <property type="entry name" value="Peptidase_S8_Ser-AS"/>
</dbReference>
<dbReference type="GO" id="GO:0004252">
    <property type="term" value="F:serine-type endopeptidase activity"/>
    <property type="evidence" value="ECO:0007669"/>
    <property type="project" value="UniProtKB-UniRule"/>
</dbReference>
<feature type="active site" description="Charge relay system" evidence="4">
    <location>
        <position position="260"/>
    </location>
</feature>
<keyword evidence="1 4" id="KW-0645">Protease</keyword>
<evidence type="ECO:0000313" key="7">
    <source>
        <dbReference type="EMBL" id="ARU01151.1"/>
    </source>
</evidence>
<dbReference type="Proteomes" id="UP000195273">
    <property type="component" value="Chromosome"/>
</dbReference>
<dbReference type="KEGG" id="lvs:LOKVESSMR4R_01838"/>
<keyword evidence="8" id="KW-1185">Reference proteome</keyword>
<dbReference type="EMBL" id="CP021431">
    <property type="protein sequence ID" value="ARU01151.1"/>
    <property type="molecule type" value="Genomic_DNA"/>
</dbReference>
<dbReference type="Gene3D" id="3.40.50.200">
    <property type="entry name" value="Peptidase S8/S53 domain"/>
    <property type="match status" value="1"/>
</dbReference>
<dbReference type="GO" id="GO:0006508">
    <property type="term" value="P:proteolysis"/>
    <property type="evidence" value="ECO:0007669"/>
    <property type="project" value="UniProtKB-KW"/>
</dbReference>
<dbReference type="Pfam" id="PF00082">
    <property type="entry name" value="Peptidase_S8"/>
    <property type="match status" value="1"/>
</dbReference>
<feature type="signal peptide" evidence="5">
    <location>
        <begin position="1"/>
        <end position="31"/>
    </location>
</feature>
<evidence type="ECO:0000313" key="8">
    <source>
        <dbReference type="Proteomes" id="UP000195273"/>
    </source>
</evidence>
<proteinExistence type="inferred from homology"/>
<keyword evidence="5" id="KW-0732">Signal</keyword>